<dbReference type="PANTHER" id="PTHR33525">
    <property type="match status" value="1"/>
</dbReference>
<dbReference type="EMBL" id="DRLD01000040">
    <property type="protein sequence ID" value="HED09340.1"/>
    <property type="molecule type" value="Genomic_DNA"/>
</dbReference>
<reference evidence="2" key="1">
    <citation type="journal article" date="2020" name="mSystems">
        <title>Genome- and Community-Level Interaction Insights into Carbon Utilization and Element Cycling Functions of Hydrothermarchaeota in Hydrothermal Sediment.</title>
        <authorList>
            <person name="Zhou Z."/>
            <person name="Liu Y."/>
            <person name="Xu W."/>
            <person name="Pan J."/>
            <person name="Luo Z.H."/>
            <person name="Li M."/>
        </authorList>
    </citation>
    <scope>NUCLEOTIDE SEQUENCE [LARGE SCALE GENOMIC DNA]</scope>
    <source>
        <strain evidence="2">HyVt-456</strain>
    </source>
</reference>
<dbReference type="Pfam" id="PF08668">
    <property type="entry name" value="HDOD"/>
    <property type="match status" value="1"/>
</dbReference>
<dbReference type="SUPFAM" id="SSF109604">
    <property type="entry name" value="HD-domain/PDEase-like"/>
    <property type="match status" value="1"/>
</dbReference>
<dbReference type="Gene3D" id="1.10.3210.10">
    <property type="entry name" value="Hypothetical protein af1432"/>
    <property type="match status" value="1"/>
</dbReference>
<sequence length="334" mass="38227">MNKNIIEIIEQAEDFPALPHVLIELFQLVNREDVALSSISMLISKDPSLSTRILKMVNSTYYNFQQPISNIHQAVSFLGLKVLRDIAVTVSMMNIFPGTQKDEYQHLFRRSLCAGITASLIADYVGRVDKSEAFLAALLQNIGSYIYLRYMGNEYIEVLNESRNSGIELPFIEKRYLQITNAQAGQIVAERWKLPRKTIMAIRYQYNIKLAYKKSLPKDVLQIIELAYLGGVAADFFTGWNKSFKRALFRTRVERLFKKGPAISEDILSSIPSLVNNMGFHTIIGKLDSYEEIKQQAENELVQKYTIFNKTYNRLRELEKAKEPASELDSFAAN</sequence>
<accession>A0A7V1LJW8</accession>
<proteinExistence type="predicted"/>
<name>A0A7V1LJW8_CALAY</name>
<dbReference type="PROSITE" id="PS51833">
    <property type="entry name" value="HDOD"/>
    <property type="match status" value="1"/>
</dbReference>
<evidence type="ECO:0000259" key="1">
    <source>
        <dbReference type="PROSITE" id="PS51833"/>
    </source>
</evidence>
<organism evidence="2">
    <name type="scientific">Caldithrix abyssi</name>
    <dbReference type="NCBI Taxonomy" id="187145"/>
    <lineage>
        <taxon>Bacteria</taxon>
        <taxon>Pseudomonadati</taxon>
        <taxon>Calditrichota</taxon>
        <taxon>Calditrichia</taxon>
        <taxon>Calditrichales</taxon>
        <taxon>Calditrichaceae</taxon>
        <taxon>Caldithrix</taxon>
    </lineage>
</organism>
<dbReference type="Proteomes" id="UP000886005">
    <property type="component" value="Unassembled WGS sequence"/>
</dbReference>
<comment type="caution">
    <text evidence="2">The sequence shown here is derived from an EMBL/GenBank/DDBJ whole genome shotgun (WGS) entry which is preliminary data.</text>
</comment>
<dbReference type="InterPro" id="IPR013976">
    <property type="entry name" value="HDOD"/>
</dbReference>
<protein>
    <submittedName>
        <fullName evidence="2">HDOD domain-containing protein</fullName>
    </submittedName>
</protein>
<dbReference type="PANTHER" id="PTHR33525:SF3">
    <property type="entry name" value="RIBONUCLEASE Y"/>
    <property type="match status" value="1"/>
</dbReference>
<gene>
    <name evidence="2" type="ORF">ENJ10_01500</name>
</gene>
<evidence type="ECO:0000313" key="2">
    <source>
        <dbReference type="EMBL" id="HED09340.1"/>
    </source>
</evidence>
<dbReference type="AlphaFoldDB" id="A0A7V1LJW8"/>
<dbReference type="InterPro" id="IPR052340">
    <property type="entry name" value="RNase_Y/CdgJ"/>
</dbReference>
<feature type="domain" description="HDOD" evidence="1">
    <location>
        <begin position="15"/>
        <end position="208"/>
    </location>
</feature>